<reference evidence="1" key="1">
    <citation type="journal article" date="2021" name="New Phytol.">
        <title>Evolutionary innovations through gain and loss of genes in the ectomycorrhizal Boletales.</title>
        <authorList>
            <person name="Wu G."/>
            <person name="Miyauchi S."/>
            <person name="Morin E."/>
            <person name="Kuo A."/>
            <person name="Drula E."/>
            <person name="Varga T."/>
            <person name="Kohler A."/>
            <person name="Feng B."/>
            <person name="Cao Y."/>
            <person name="Lipzen A."/>
            <person name="Daum C."/>
            <person name="Hundley H."/>
            <person name="Pangilinan J."/>
            <person name="Johnson J."/>
            <person name="Barry K."/>
            <person name="LaButti K."/>
            <person name="Ng V."/>
            <person name="Ahrendt S."/>
            <person name="Min B."/>
            <person name="Choi I.G."/>
            <person name="Park H."/>
            <person name="Plett J.M."/>
            <person name="Magnuson J."/>
            <person name="Spatafora J.W."/>
            <person name="Nagy L.G."/>
            <person name="Henrissat B."/>
            <person name="Grigoriev I.V."/>
            <person name="Yang Z.L."/>
            <person name="Xu J."/>
            <person name="Martin F.M."/>
        </authorList>
    </citation>
    <scope>NUCLEOTIDE SEQUENCE</scope>
    <source>
        <strain evidence="1">KUC20120723A-06</strain>
    </source>
</reference>
<keyword evidence="2" id="KW-1185">Reference proteome</keyword>
<organism evidence="1 2">
    <name type="scientific">Leucogyrophana mollusca</name>
    <dbReference type="NCBI Taxonomy" id="85980"/>
    <lineage>
        <taxon>Eukaryota</taxon>
        <taxon>Fungi</taxon>
        <taxon>Dikarya</taxon>
        <taxon>Basidiomycota</taxon>
        <taxon>Agaricomycotina</taxon>
        <taxon>Agaricomycetes</taxon>
        <taxon>Agaricomycetidae</taxon>
        <taxon>Boletales</taxon>
        <taxon>Boletales incertae sedis</taxon>
        <taxon>Leucogyrophana</taxon>
    </lineage>
</organism>
<protein>
    <submittedName>
        <fullName evidence="1">WD40 repeat-like protein</fullName>
    </submittedName>
</protein>
<name>A0ACB8AY24_9AGAM</name>
<dbReference type="EMBL" id="MU266814">
    <property type="protein sequence ID" value="KAH7918281.1"/>
    <property type="molecule type" value="Genomic_DNA"/>
</dbReference>
<evidence type="ECO:0000313" key="2">
    <source>
        <dbReference type="Proteomes" id="UP000790709"/>
    </source>
</evidence>
<sequence length="367" mass="40050">MPLLAATKSEKQYRTKVLKGHKNIVNCLAYTPDGRYLISGSFDNTVRVWDVHTGKTIGSPLKGRATSSLVVTPDGKKVVMAASGVTVWALESGIPTRILETLPPFPFYPVGGVSSVRHPIISPDGHRAISVSNETIVYMRDIRTGKSVIEPIEFPVDNLLSVVWSSDGKKFATYSEDATLRVWDAVTGRLSVKPFQVEGSPCHCIFSRDDQQLVCIGDGRIWIADARDGRRIPGSSVDHESPGIYVALSPDGRRIASCSAYSTVCISDVTTGECIANPLGFSTPRRFWAFSPDGKLIASTFEKDIEIWDVEAAIADYRASNQPTQIGALQADTPHALARASNDRNGLMRLFDRFFSSLRGSLVNPFA</sequence>
<comment type="caution">
    <text evidence="1">The sequence shown here is derived from an EMBL/GenBank/DDBJ whole genome shotgun (WGS) entry which is preliminary data.</text>
</comment>
<proteinExistence type="predicted"/>
<gene>
    <name evidence="1" type="ORF">BV22DRAFT_1200032</name>
</gene>
<accession>A0ACB8AY24</accession>
<evidence type="ECO:0000313" key="1">
    <source>
        <dbReference type="EMBL" id="KAH7918281.1"/>
    </source>
</evidence>
<dbReference type="Proteomes" id="UP000790709">
    <property type="component" value="Unassembled WGS sequence"/>
</dbReference>